<feature type="region of interest" description="Disordered" evidence="3">
    <location>
        <begin position="409"/>
        <end position="439"/>
    </location>
</feature>
<feature type="region of interest" description="Disordered" evidence="3">
    <location>
        <begin position="457"/>
        <end position="478"/>
    </location>
</feature>
<evidence type="ECO:0000256" key="3">
    <source>
        <dbReference type="SAM" id="MobiDB-lite"/>
    </source>
</evidence>
<feature type="region of interest" description="Disordered" evidence="3">
    <location>
        <begin position="493"/>
        <end position="517"/>
    </location>
</feature>
<comment type="subcellular location">
    <subcellularLocation>
        <location evidence="2">Cytoplasm</location>
        <location evidence="2">Cytoskeleton</location>
    </subcellularLocation>
</comment>
<feature type="compositionally biased region" description="Low complexity" evidence="3">
    <location>
        <begin position="555"/>
        <end position="564"/>
    </location>
</feature>
<feature type="compositionally biased region" description="Polar residues" evidence="3">
    <location>
        <begin position="545"/>
        <end position="554"/>
    </location>
</feature>
<dbReference type="Gene3D" id="6.10.280.150">
    <property type="match status" value="1"/>
</dbReference>
<dbReference type="Proteomes" id="UP001164776">
    <property type="component" value="Unassembled WGS sequence"/>
</dbReference>
<feature type="compositionally biased region" description="Basic and acidic residues" evidence="3">
    <location>
        <begin position="84"/>
        <end position="98"/>
    </location>
</feature>
<feature type="region of interest" description="Disordered" evidence="3">
    <location>
        <begin position="313"/>
        <end position="396"/>
    </location>
</feature>
<comment type="function">
    <text evidence="2">Involved in regulation of actin and microtubule organization. Part of a WAVE complex that activates the Arp2/3 complex.</text>
</comment>
<dbReference type="PANTHER" id="PTHR12902">
    <property type="entry name" value="WASP-1"/>
    <property type="match status" value="1"/>
</dbReference>
<feature type="compositionally biased region" description="Polar residues" evidence="3">
    <location>
        <begin position="313"/>
        <end position="327"/>
    </location>
</feature>
<keyword evidence="2" id="KW-0963">Cytoplasm</keyword>
<keyword evidence="2" id="KW-0206">Cytoskeleton</keyword>
<feature type="region of interest" description="Disordered" evidence="3">
    <location>
        <begin position="541"/>
        <end position="572"/>
    </location>
</feature>
<comment type="caution">
    <text evidence="4">The sequence shown here is derived from an EMBL/GenBank/DDBJ whole genome shotgun (WGS) entry which is preliminary data.</text>
</comment>
<dbReference type="OrthoDB" id="1929108at2759"/>
<dbReference type="GO" id="GO:0030036">
    <property type="term" value="P:actin cytoskeleton organization"/>
    <property type="evidence" value="ECO:0007669"/>
    <property type="project" value="UniProtKB-UniRule"/>
</dbReference>
<feature type="compositionally biased region" description="Low complexity" evidence="3">
    <location>
        <begin position="355"/>
        <end position="379"/>
    </location>
</feature>
<evidence type="ECO:0000256" key="1">
    <source>
        <dbReference type="ARBA" id="ARBA00006993"/>
    </source>
</evidence>
<sequence length="642" mass="69122">MSCVARSIRTQKTTHMNVRRWCIALHCMCIPYVPHLLHHQQQQQLYVLGQYKLVDGLLQPAVNEAEHLDVVGTGSKLSQAGPAAEERIRPASEQREQSTARMGSRRSASMVETECRCRCECGRGRGILATTHDDDGRSSNASAEAVLELEGVAVAGLVNILRQLGDLAELAADVLDDLQDQVTATSARGRRLAVRAKRLQADDDLDQLPPSFTFTVPVPAGRLGVGVSHGVVAGASMPPRLIAGHIKRCRGPPALSVLDRFDGGGEGACLKRYTDPSFFRTQHSAAANQLQLQQAIRVGLPRVVVQKKKQVQTLMSSSPLTYQQHSPPEQGRELMERTSSLEAWLSPHDDDDETSNSNSREASSSSSHATTTKSTGGKTTNKRWSRHLSSGGGGMEMIASRVSSSLLPRKLRQHDDAQQEDCDDNQDTKVEPPPIPPIMQWLPDKVRSVRVGLEPRPAAASASITRRPRLTPSLLEPELAAAETTTTTITVIQEASSGQQHSPRSSSSSRQTETADVAVRTTTAAEHGCSAGFGSAEHVVVGSEPESSSNLQKESSVSFSAPPAAAVPPSTPTRYYSLLDEAGSSHHHRITLRNGPSLIHPSRNIMDSTATSVLLAGANKRKSFSLKPATNDGDGDHSAESR</sequence>
<accession>A0A9W8CFG0</accession>
<feature type="region of interest" description="Disordered" evidence="3">
    <location>
        <begin position="74"/>
        <end position="105"/>
    </location>
</feature>
<dbReference type="GO" id="GO:0071933">
    <property type="term" value="F:Arp2/3 complex binding"/>
    <property type="evidence" value="ECO:0007669"/>
    <property type="project" value="TreeGrafter"/>
</dbReference>
<reference evidence="4 5" key="1">
    <citation type="submission" date="2022-10" db="EMBL/GenBank/DDBJ databases">
        <title>WGS assembly of Paspalum vaginatum 540-79.</title>
        <authorList>
            <person name="Sun G."/>
            <person name="Wase N."/>
            <person name="Shu S."/>
            <person name="Jenkins J."/>
            <person name="Zhou B."/>
            <person name="Torres-Rodriguez J."/>
            <person name="Chen C."/>
            <person name="Sandor L."/>
            <person name="Plott C."/>
            <person name="Yoshinga Y."/>
            <person name="Daum C."/>
            <person name="Qi P."/>
            <person name="Barry K."/>
            <person name="Lipzen A."/>
            <person name="Berry L."/>
            <person name="Pedersen C."/>
            <person name="Gottilla T."/>
            <person name="Foltz A."/>
            <person name="Yu H."/>
            <person name="O'Malley R."/>
            <person name="Zhang C."/>
            <person name="Devos K."/>
            <person name="Sigmon B."/>
            <person name="Yu B."/>
            <person name="Obata T."/>
            <person name="Schmutz J."/>
            <person name="Schnable J."/>
        </authorList>
    </citation>
    <scope>NUCLEOTIDE SEQUENCE [LARGE SCALE GENOMIC DNA]</scope>
    <source>
        <strain evidence="5">cv. 540-79</strain>
    </source>
</reference>
<evidence type="ECO:0000313" key="5">
    <source>
        <dbReference type="Proteomes" id="UP001164776"/>
    </source>
</evidence>
<comment type="similarity">
    <text evidence="1 2">Belongs to the SCAR/WAVE family.</text>
</comment>
<dbReference type="GO" id="GO:0005856">
    <property type="term" value="C:cytoskeleton"/>
    <property type="evidence" value="ECO:0007669"/>
    <property type="project" value="UniProtKB-SubCell"/>
</dbReference>
<dbReference type="InterPro" id="IPR028288">
    <property type="entry name" value="SCAR/WAVE_fam"/>
</dbReference>
<evidence type="ECO:0000256" key="2">
    <source>
        <dbReference type="RuleBase" id="RU367034"/>
    </source>
</evidence>
<organism evidence="4 5">
    <name type="scientific">Paspalum vaginatum</name>
    <name type="common">seashore paspalum</name>
    <dbReference type="NCBI Taxonomy" id="158149"/>
    <lineage>
        <taxon>Eukaryota</taxon>
        <taxon>Viridiplantae</taxon>
        <taxon>Streptophyta</taxon>
        <taxon>Embryophyta</taxon>
        <taxon>Tracheophyta</taxon>
        <taxon>Spermatophyta</taxon>
        <taxon>Magnoliopsida</taxon>
        <taxon>Liliopsida</taxon>
        <taxon>Poales</taxon>
        <taxon>Poaceae</taxon>
        <taxon>PACMAD clade</taxon>
        <taxon>Panicoideae</taxon>
        <taxon>Andropogonodae</taxon>
        <taxon>Paspaleae</taxon>
        <taxon>Paspalinae</taxon>
        <taxon>Paspalum</taxon>
    </lineage>
</organism>
<name>A0A9W8CFG0_9POAL</name>
<proteinExistence type="inferred from homology"/>
<dbReference type="AlphaFoldDB" id="A0A9W8CFG0"/>
<keyword evidence="2" id="KW-0009">Actin-binding</keyword>
<keyword evidence="5" id="KW-1185">Reference proteome</keyword>
<gene>
    <name evidence="4" type="ORF">BS78_K162600</name>
</gene>
<dbReference type="PANTHER" id="PTHR12902:SF26">
    <property type="entry name" value="PROTEIN SCAR"/>
    <property type="match status" value="1"/>
</dbReference>
<dbReference type="Gene3D" id="1.20.5.340">
    <property type="match status" value="1"/>
</dbReference>
<dbReference type="GO" id="GO:2000601">
    <property type="term" value="P:positive regulation of Arp2/3 complex-mediated actin nucleation"/>
    <property type="evidence" value="ECO:0007669"/>
    <property type="project" value="TreeGrafter"/>
</dbReference>
<dbReference type="EMBL" id="MU629641">
    <property type="protein sequence ID" value="KAJ1255777.1"/>
    <property type="molecule type" value="Genomic_DNA"/>
</dbReference>
<evidence type="ECO:0000313" key="4">
    <source>
        <dbReference type="EMBL" id="KAJ1255777.1"/>
    </source>
</evidence>
<protein>
    <recommendedName>
        <fullName evidence="2">Protein SCAR</fullName>
    </recommendedName>
    <alternativeName>
        <fullName evidence="2">Protein WAVE</fullName>
    </alternativeName>
</protein>
<dbReference type="GO" id="GO:0003779">
    <property type="term" value="F:actin binding"/>
    <property type="evidence" value="ECO:0007669"/>
    <property type="project" value="UniProtKB-UniRule"/>
</dbReference>
<dbReference type="GO" id="GO:0034237">
    <property type="term" value="F:protein kinase A regulatory subunit binding"/>
    <property type="evidence" value="ECO:0007669"/>
    <property type="project" value="TreeGrafter"/>
</dbReference>